<keyword evidence="13" id="KW-0770">Synapse</keyword>
<evidence type="ECO:0000256" key="3">
    <source>
        <dbReference type="ARBA" id="ARBA00004245"/>
    </source>
</evidence>
<evidence type="ECO:0000256" key="15">
    <source>
        <dbReference type="ARBA" id="ARBA00023180"/>
    </source>
</evidence>
<proteinExistence type="predicted"/>
<dbReference type="SMART" id="SM00736">
    <property type="entry name" value="CADG"/>
    <property type="match status" value="3"/>
</dbReference>
<evidence type="ECO:0000256" key="13">
    <source>
        <dbReference type="ARBA" id="ARBA00023018"/>
    </source>
</evidence>
<evidence type="ECO:0000256" key="6">
    <source>
        <dbReference type="ARBA" id="ARBA00022475"/>
    </source>
</evidence>
<protein>
    <recommendedName>
        <fullName evidence="21">Dystroglycan 1</fullName>
    </recommendedName>
    <alternativeName>
        <fullName evidence="23">Dystroglycan</fullName>
    </alternativeName>
    <alternativeName>
        <fullName evidence="22">Dystrophin-associated glycoprotein 1</fullName>
    </alternativeName>
</protein>
<keyword evidence="6" id="KW-1003">Cell membrane</keyword>
<dbReference type="GO" id="GO:0042383">
    <property type="term" value="C:sarcolemma"/>
    <property type="evidence" value="ECO:0007669"/>
    <property type="project" value="UniProtKB-SubCell"/>
</dbReference>
<dbReference type="SUPFAM" id="SSF49313">
    <property type="entry name" value="Cadherin-like"/>
    <property type="match status" value="3"/>
</dbReference>
<evidence type="ECO:0000256" key="26">
    <source>
        <dbReference type="SAM" id="SignalP"/>
    </source>
</evidence>
<dbReference type="InterPro" id="IPR008465">
    <property type="entry name" value="DAG1_C"/>
</dbReference>
<feature type="region of interest" description="Disordered" evidence="25">
    <location>
        <begin position="991"/>
        <end position="1133"/>
    </location>
</feature>
<evidence type="ECO:0000256" key="22">
    <source>
        <dbReference type="ARBA" id="ARBA00030092"/>
    </source>
</evidence>
<dbReference type="GO" id="GO:0016011">
    <property type="term" value="C:dystroglycan complex"/>
    <property type="evidence" value="ECO:0007669"/>
    <property type="project" value="TreeGrafter"/>
</dbReference>
<evidence type="ECO:0000313" key="29">
    <source>
        <dbReference type="Proteomes" id="UP001233999"/>
    </source>
</evidence>
<evidence type="ECO:0000256" key="19">
    <source>
        <dbReference type="ARBA" id="ARBA00023567"/>
    </source>
</evidence>
<dbReference type="InterPro" id="IPR015919">
    <property type="entry name" value="Cadherin-like_sf"/>
</dbReference>
<dbReference type="PANTHER" id="PTHR21559">
    <property type="entry name" value="DYSTROGLYCAN-RELATED"/>
    <property type="match status" value="1"/>
</dbReference>
<comment type="function">
    <text evidence="20">Transmembrane protein that plays important roles in connecting the extracellular matrix to the cytoskeleton. Acts as a cell adhesion receptor in both muscle and non-muscle tissues. Receptor for both DMD and UTRN and, through these interactions, scaffolds axin to the cytoskeleton. Also functions in cell adhesion-mediated signaling and implicated in cell polarity.</text>
</comment>
<evidence type="ECO:0000256" key="1">
    <source>
        <dbReference type="ARBA" id="ARBA00004135"/>
    </source>
</evidence>
<dbReference type="Pfam" id="PF05454">
    <property type="entry name" value="DAG1"/>
    <property type="match status" value="3"/>
</dbReference>
<dbReference type="Proteomes" id="UP001233999">
    <property type="component" value="Unassembled WGS sequence"/>
</dbReference>
<dbReference type="AlphaFoldDB" id="A0AAD7ZP58"/>
<feature type="signal peptide" evidence="26">
    <location>
        <begin position="1"/>
        <end position="18"/>
    </location>
</feature>
<evidence type="ECO:0000256" key="10">
    <source>
        <dbReference type="ARBA" id="ARBA00022692"/>
    </source>
</evidence>
<dbReference type="GO" id="GO:0002009">
    <property type="term" value="P:morphogenesis of an epithelium"/>
    <property type="evidence" value="ECO:0007669"/>
    <property type="project" value="TreeGrafter"/>
</dbReference>
<feature type="domain" description="Peptidase S72" evidence="27">
    <location>
        <begin position="660"/>
        <end position="772"/>
    </location>
</feature>
<dbReference type="PANTHER" id="PTHR21559:SF21">
    <property type="entry name" value="DYSTROGLYCAN 1"/>
    <property type="match status" value="1"/>
</dbReference>
<keyword evidence="7" id="KW-0963">Cytoplasm</keyword>
<comment type="function">
    <text evidence="19">The dystroglycan complex is involved in a number of processes including laminin and basement membrane assembly, sarcolemmal stability, cell survival, peripheral nerve myelination, nodal structure, cell migration, and epithelial polarization.</text>
</comment>
<evidence type="ECO:0000256" key="4">
    <source>
        <dbReference type="ARBA" id="ARBA00004251"/>
    </source>
</evidence>
<dbReference type="InterPro" id="IPR027468">
    <property type="entry name" value="Alpha-dystroglycan_domain_2"/>
</dbReference>
<evidence type="ECO:0000256" key="20">
    <source>
        <dbReference type="ARBA" id="ARBA00024991"/>
    </source>
</evidence>
<evidence type="ECO:0000256" key="2">
    <source>
        <dbReference type="ARBA" id="ARBA00004239"/>
    </source>
</evidence>
<evidence type="ECO:0000256" key="16">
    <source>
        <dbReference type="ARBA" id="ARBA00023212"/>
    </source>
</evidence>
<dbReference type="GO" id="GO:0005654">
    <property type="term" value="C:nucleoplasm"/>
    <property type="evidence" value="ECO:0007669"/>
    <property type="project" value="UniProtKB-SubCell"/>
</dbReference>
<keyword evidence="18" id="KW-0628">Postsynaptic cell membrane</keyword>
<evidence type="ECO:0000256" key="24">
    <source>
        <dbReference type="ARBA" id="ARBA00034100"/>
    </source>
</evidence>
<dbReference type="Pfam" id="PF18424">
    <property type="entry name" value="a_DG1_N2"/>
    <property type="match status" value="1"/>
</dbReference>
<evidence type="ECO:0000256" key="25">
    <source>
        <dbReference type="SAM" id="MobiDB-lite"/>
    </source>
</evidence>
<evidence type="ECO:0000259" key="27">
    <source>
        <dbReference type="PROSITE" id="PS51699"/>
    </source>
</evidence>
<dbReference type="CDD" id="cd11303">
    <property type="entry name" value="Dystroglycan_repeat"/>
    <property type="match status" value="1"/>
</dbReference>
<keyword evidence="17" id="KW-0539">Nucleus</keyword>
<keyword evidence="9" id="KW-0597">Phosphoprotein</keyword>
<feature type="compositionally biased region" description="Low complexity" evidence="25">
    <location>
        <begin position="533"/>
        <end position="544"/>
    </location>
</feature>
<accession>A0AAD7ZP58</accession>
<dbReference type="GO" id="GO:0007411">
    <property type="term" value="P:axon guidance"/>
    <property type="evidence" value="ECO:0007669"/>
    <property type="project" value="TreeGrafter"/>
</dbReference>
<keyword evidence="29" id="KW-1185">Reference proteome</keyword>
<feature type="domain" description="Peptidase S72" evidence="27">
    <location>
        <begin position="873"/>
        <end position="984"/>
    </location>
</feature>
<keyword evidence="15" id="KW-0325">Glycoprotein</keyword>
<dbReference type="Pfam" id="PF05345">
    <property type="entry name" value="He_PIG"/>
    <property type="match status" value="1"/>
</dbReference>
<reference evidence="28" key="2">
    <citation type="submission" date="2023-05" db="EMBL/GenBank/DDBJ databases">
        <authorList>
            <person name="Fouks B."/>
        </authorList>
    </citation>
    <scope>NUCLEOTIDE SEQUENCE</scope>
    <source>
        <strain evidence="28">Stay&amp;Tobe</strain>
        <tissue evidence="28">Testes</tissue>
    </source>
</reference>
<dbReference type="InterPro" id="IPR013783">
    <property type="entry name" value="Ig-like_fold"/>
</dbReference>
<dbReference type="GO" id="GO:0021675">
    <property type="term" value="P:nerve development"/>
    <property type="evidence" value="ECO:0007669"/>
    <property type="project" value="TreeGrafter"/>
</dbReference>
<feature type="compositionally biased region" description="Pro residues" evidence="25">
    <location>
        <begin position="1119"/>
        <end position="1133"/>
    </location>
</feature>
<keyword evidence="16" id="KW-0206">Cytoskeleton</keyword>
<keyword evidence="10" id="KW-0812">Transmembrane</keyword>
<feature type="compositionally biased region" description="Polar residues" evidence="25">
    <location>
        <begin position="510"/>
        <end position="519"/>
    </location>
</feature>
<evidence type="ECO:0000256" key="8">
    <source>
        <dbReference type="ARBA" id="ARBA00022525"/>
    </source>
</evidence>
<dbReference type="GO" id="GO:0045211">
    <property type="term" value="C:postsynaptic membrane"/>
    <property type="evidence" value="ECO:0007669"/>
    <property type="project" value="UniProtKB-SubCell"/>
</dbReference>
<keyword evidence="12" id="KW-1133">Transmembrane helix</keyword>
<dbReference type="GO" id="GO:0043236">
    <property type="term" value="F:laminin binding"/>
    <property type="evidence" value="ECO:0007669"/>
    <property type="project" value="TreeGrafter"/>
</dbReference>
<evidence type="ECO:0000256" key="23">
    <source>
        <dbReference type="ARBA" id="ARBA00031034"/>
    </source>
</evidence>
<organism evidence="28 29">
    <name type="scientific">Diploptera punctata</name>
    <name type="common">Pacific beetle cockroach</name>
    <dbReference type="NCBI Taxonomy" id="6984"/>
    <lineage>
        <taxon>Eukaryota</taxon>
        <taxon>Metazoa</taxon>
        <taxon>Ecdysozoa</taxon>
        <taxon>Arthropoda</taxon>
        <taxon>Hexapoda</taxon>
        <taxon>Insecta</taxon>
        <taxon>Pterygota</taxon>
        <taxon>Neoptera</taxon>
        <taxon>Polyneoptera</taxon>
        <taxon>Dictyoptera</taxon>
        <taxon>Blattodea</taxon>
        <taxon>Blaberoidea</taxon>
        <taxon>Blaberidae</taxon>
        <taxon>Diplopterinae</taxon>
        <taxon>Diploptera</taxon>
    </lineage>
</organism>
<comment type="caution">
    <text evidence="28">The sequence shown here is derived from an EMBL/GenBank/DDBJ whole genome shotgun (WGS) entry which is preliminary data.</text>
</comment>
<dbReference type="GO" id="GO:0005509">
    <property type="term" value="F:calcium ion binding"/>
    <property type="evidence" value="ECO:0007669"/>
    <property type="project" value="InterPro"/>
</dbReference>
<dbReference type="EMBL" id="JASPKZ010007480">
    <property type="protein sequence ID" value="KAJ9584025.1"/>
    <property type="molecule type" value="Genomic_DNA"/>
</dbReference>
<feature type="region of interest" description="Disordered" evidence="25">
    <location>
        <begin position="287"/>
        <end position="328"/>
    </location>
</feature>
<comment type="subcellular location">
    <subcellularLocation>
        <location evidence="1">Cell membrane</location>
        <location evidence="1">Sarcolemma</location>
    </subcellularLocation>
    <subcellularLocation>
        <location evidence="4">Cell membrane</location>
        <topology evidence="4">Single-pass type I membrane protein</topology>
    </subcellularLocation>
    <subcellularLocation>
        <location evidence="3">Cytoplasm</location>
        <location evidence="3">Cytoskeleton</location>
    </subcellularLocation>
    <subcellularLocation>
        <location evidence="5">Nucleus</location>
        <location evidence="5">Nucleoplasm</location>
    </subcellularLocation>
    <subcellularLocation>
        <location evidence="24">Postsynaptic cell membrane</location>
    </subcellularLocation>
    <subcellularLocation>
        <location evidence="2">Secreted</location>
        <location evidence="2">Extracellular space</location>
    </subcellularLocation>
</comment>
<evidence type="ECO:0000256" key="5">
    <source>
        <dbReference type="ARBA" id="ARBA00004642"/>
    </source>
</evidence>
<dbReference type="InterPro" id="IPR030398">
    <property type="entry name" value="SEA_DG_dom"/>
</dbReference>
<evidence type="ECO:0000256" key="17">
    <source>
        <dbReference type="ARBA" id="ARBA00023242"/>
    </source>
</evidence>
<evidence type="ECO:0000256" key="11">
    <source>
        <dbReference type="ARBA" id="ARBA00022729"/>
    </source>
</evidence>
<evidence type="ECO:0000256" key="7">
    <source>
        <dbReference type="ARBA" id="ARBA00022490"/>
    </source>
</evidence>
<evidence type="ECO:0000256" key="21">
    <source>
        <dbReference type="ARBA" id="ARBA00026224"/>
    </source>
</evidence>
<dbReference type="PROSITE" id="PS51699">
    <property type="entry name" value="SEA_DG"/>
    <property type="match status" value="2"/>
</dbReference>
<feature type="chain" id="PRO_5042121461" description="Dystroglycan 1" evidence="26">
    <location>
        <begin position="19"/>
        <end position="1133"/>
    </location>
</feature>
<feature type="compositionally biased region" description="Acidic residues" evidence="25">
    <location>
        <begin position="303"/>
        <end position="325"/>
    </location>
</feature>
<sequence>MAVSRLWHLGAILGLALALVVTVTLQSEEDFAFESDQPQEVTNRPISHPTSQPVQRLWGIPDIVASTGRLFHMAIPRDAFSGDVSHYEAQGPAGAQLPSWLMFDKEKGLFEGVPSSQDLGENYVTVRAFGQFSQDWAKDVFSIEVIENSRKSASLKEQHHKCNVGEDATVLTIVMDARFDHLKPKQRVAAIKNLSGFLSLHHDLFQIQPLNGQDDLLGDTVVLAGPGNVKKRVSKYSSAIQWQVGCDGHLWKQYNQLIDQLKHQARDGTLSEVLLQPVVGWHVKTDSLSGQRERREIGSGAGDYDDEALDEDETEGDDDEEDIESGTEVVPSVHIVPTMPSPVFPEATASHPHRHHHGEVEPGLDISMIPEHVSSVGYRLPTSPIVYGTVVPVPTPVLVPGRPTHLVSSDVLVEPSRAYENFAEITPSATPVFISEVEPSVTTDVPTSQEQYGILMYKTSLTHPPVCERGLQTEFSVTNIKNNIASQLKAKLTSSKTALGPSVTEPLPSKESTPSSTPLFVTEERSTTEKSTTEQTSTSSTTESIEFEVKNIQPTIDHRLPKQAATAGKAFRFLIPENSFSDLEDGNTRNLRLIFKTIEGTSVPPNSWLQFDPESQEEVTLPLEEHVSKWEFIVEAMDKEGKSVSDTLDVLVQHHKGRRTVNHEFSLQLRIEKKFDFASSVDWQLKILDGLARLYGDPDTSNIIVRSINEDGPVTFVWTNETLPRNHCPKEEINKLYKMLVLNDDGDPSTALKDILSPSLKPKKVTQKGLHHCEPVIGKPHLPPPPPKVPHENFPPSLRNQVDHINATVGKLLVFKVPEDTFYDPEDGSTRSMKLTLLTIDRAPISLANWLQFDIKNQEFYGIPMQQDDGRKEYQLVCEDSGGLTANDGLVVVVHAAPRTLYNVKFGMILDTPTNAVSISSITEGSTIVTWYNRTLPTDICPEEDISRLRKVLVNDDQSISDRVRERMSPEFNVQAIKLTPTGKCQGELTEIHIPDSPGIPLDDTQQIGSSDERRRTGKMNVGDEDERQSFRNKGIPVIFQDELEERPDPGNKSPVIMKEEKPPLPPPEYQRGEPEHPTSPPTAAHPLLGETTTSEDPPYQPPPPFTSSRDTGRQNRPKPTPTYRKPPPYVPP</sequence>
<dbReference type="GO" id="GO:0005856">
    <property type="term" value="C:cytoskeleton"/>
    <property type="evidence" value="ECO:0007669"/>
    <property type="project" value="UniProtKB-SubCell"/>
</dbReference>
<evidence type="ECO:0000313" key="28">
    <source>
        <dbReference type="EMBL" id="KAJ9584025.1"/>
    </source>
</evidence>
<dbReference type="Gene3D" id="3.30.70.1040">
    <property type="entry name" value="Dystroglycan, domain 2"/>
    <property type="match status" value="1"/>
</dbReference>
<keyword evidence="11 26" id="KW-0732">Signal</keyword>
<dbReference type="SUPFAM" id="SSF111006">
    <property type="entry name" value="Dystroglycan, domain 2"/>
    <property type="match status" value="1"/>
</dbReference>
<dbReference type="Gene3D" id="2.60.40.10">
    <property type="entry name" value="Immunoglobulins"/>
    <property type="match status" value="3"/>
</dbReference>
<feature type="region of interest" description="Disordered" evidence="25">
    <location>
        <begin position="496"/>
        <end position="546"/>
    </location>
</feature>
<dbReference type="GO" id="GO:0005576">
    <property type="term" value="C:extracellular region"/>
    <property type="evidence" value="ECO:0007669"/>
    <property type="project" value="UniProtKB-SubCell"/>
</dbReference>
<gene>
    <name evidence="28" type="ORF">L9F63_021629</name>
</gene>
<dbReference type="InterPro" id="IPR006644">
    <property type="entry name" value="Cadg"/>
</dbReference>
<keyword evidence="14" id="KW-1015">Disulfide bond</keyword>
<keyword evidence="8" id="KW-0964">Secreted</keyword>
<evidence type="ECO:0000256" key="12">
    <source>
        <dbReference type="ARBA" id="ARBA00022989"/>
    </source>
</evidence>
<dbReference type="InterPro" id="IPR041631">
    <property type="entry name" value="Alpha_DG1_N2"/>
</dbReference>
<name>A0AAD7ZP58_DIPPU</name>
<feature type="compositionally biased region" description="Basic and acidic residues" evidence="25">
    <location>
        <begin position="522"/>
        <end position="532"/>
    </location>
</feature>
<evidence type="ECO:0000256" key="14">
    <source>
        <dbReference type="ARBA" id="ARBA00023157"/>
    </source>
</evidence>
<evidence type="ECO:0000256" key="9">
    <source>
        <dbReference type="ARBA" id="ARBA00022553"/>
    </source>
</evidence>
<reference evidence="28" key="1">
    <citation type="journal article" date="2023" name="IScience">
        <title>Live-bearing cockroach genome reveals convergent evolutionary mechanisms linked to viviparity in insects and beyond.</title>
        <authorList>
            <person name="Fouks B."/>
            <person name="Harrison M.C."/>
            <person name="Mikhailova A.A."/>
            <person name="Marchal E."/>
            <person name="English S."/>
            <person name="Carruthers M."/>
            <person name="Jennings E.C."/>
            <person name="Chiamaka E.L."/>
            <person name="Frigard R.A."/>
            <person name="Pippel M."/>
            <person name="Attardo G.M."/>
            <person name="Benoit J.B."/>
            <person name="Bornberg-Bauer E."/>
            <person name="Tobe S.S."/>
        </authorList>
    </citation>
    <scope>NUCLEOTIDE SEQUENCE</scope>
    <source>
        <strain evidence="28">Stay&amp;Tobe</strain>
    </source>
</reference>
<evidence type="ECO:0000256" key="18">
    <source>
        <dbReference type="ARBA" id="ARBA00023257"/>
    </source>
</evidence>
<keyword evidence="12" id="KW-0472">Membrane</keyword>